<dbReference type="SMART" id="SM00202">
    <property type="entry name" value="SR"/>
    <property type="match status" value="7"/>
</dbReference>
<dbReference type="Gene3D" id="3.10.250.10">
    <property type="entry name" value="SRCR-like domain"/>
    <property type="match status" value="7"/>
</dbReference>
<evidence type="ECO:0000256" key="6">
    <source>
        <dbReference type="ARBA" id="ARBA00023180"/>
    </source>
</evidence>
<feature type="disulfide bond" evidence="7">
    <location>
        <begin position="360"/>
        <end position="370"/>
    </location>
</feature>
<dbReference type="EMBL" id="CAWUFR010000648">
    <property type="protein sequence ID" value="CAK6980143.1"/>
    <property type="molecule type" value="Genomic_DNA"/>
</dbReference>
<dbReference type="Gene3D" id="2.60.40.10">
    <property type="entry name" value="Immunoglobulins"/>
    <property type="match status" value="1"/>
</dbReference>
<dbReference type="SUPFAM" id="SSF48726">
    <property type="entry name" value="Immunoglobulin"/>
    <property type="match status" value="1"/>
</dbReference>
<feature type="domain" description="SRCR" evidence="9">
    <location>
        <begin position="597"/>
        <end position="695"/>
    </location>
</feature>
<evidence type="ECO:0000313" key="10">
    <source>
        <dbReference type="EMBL" id="CAK6980143.1"/>
    </source>
</evidence>
<comment type="caution">
    <text evidence="7">Lacks conserved residue(s) required for the propagation of feature annotation.</text>
</comment>
<feature type="non-terminal residue" evidence="10">
    <location>
        <position position="805"/>
    </location>
</feature>
<protein>
    <submittedName>
        <fullName evidence="10">Scavenger receptor cysteine-rich type 1 protein M130-like, partial</fullName>
    </submittedName>
</protein>
<feature type="disulfide bond" evidence="7">
    <location>
        <begin position="463"/>
        <end position="473"/>
    </location>
</feature>
<evidence type="ECO:0000256" key="1">
    <source>
        <dbReference type="ARBA" id="ARBA00004613"/>
    </source>
</evidence>
<dbReference type="PRINTS" id="PR00258">
    <property type="entry name" value="SPERACTRCPTR"/>
</dbReference>
<dbReference type="InterPro" id="IPR001190">
    <property type="entry name" value="SRCR"/>
</dbReference>
<dbReference type="AlphaFoldDB" id="A0AAV1Q9B3"/>
<keyword evidence="3 8" id="KW-0732">Signal</keyword>
<feature type="domain" description="SRCR" evidence="9">
    <location>
        <begin position="293"/>
        <end position="391"/>
    </location>
</feature>
<dbReference type="PANTHER" id="PTHR48071">
    <property type="entry name" value="SRCR DOMAIN-CONTAINING PROTEIN"/>
    <property type="match status" value="1"/>
</dbReference>
<feature type="disulfide bond" evidence="7">
    <location>
        <begin position="165"/>
        <end position="175"/>
    </location>
</feature>
<keyword evidence="2" id="KW-0964">Secreted</keyword>
<comment type="caution">
    <text evidence="10">The sequence shown here is derived from an EMBL/GenBank/DDBJ whole genome shotgun (WGS) entry which is preliminary data.</text>
</comment>
<feature type="disulfide bond" evidence="7">
    <location>
        <begin position="561"/>
        <end position="571"/>
    </location>
</feature>
<keyword evidence="11" id="KW-1185">Reference proteome</keyword>
<keyword evidence="10" id="KW-0675">Receptor</keyword>
<dbReference type="FunFam" id="3.10.250.10:FF:000013">
    <property type="entry name" value="CD163 molecule like 1"/>
    <property type="match status" value="1"/>
</dbReference>
<dbReference type="GO" id="GO:0004252">
    <property type="term" value="F:serine-type endopeptidase activity"/>
    <property type="evidence" value="ECO:0007669"/>
    <property type="project" value="TreeGrafter"/>
</dbReference>
<feature type="disulfide bond" evidence="7">
    <location>
        <begin position="667"/>
        <end position="677"/>
    </location>
</feature>
<dbReference type="PANTHER" id="PTHR48071:SF15">
    <property type="entry name" value="SRCR DOMAIN-CONTAINING PROTEIN"/>
    <property type="match status" value="1"/>
</dbReference>
<dbReference type="InterPro" id="IPR036772">
    <property type="entry name" value="SRCR-like_dom_sf"/>
</dbReference>
<feature type="domain" description="SRCR" evidence="9">
    <location>
        <begin position="199"/>
        <end position="290"/>
    </location>
</feature>
<keyword evidence="5 7" id="KW-1015">Disulfide bond</keyword>
<keyword evidence="6" id="KW-0325">Glycoprotein</keyword>
<dbReference type="Pfam" id="PF00530">
    <property type="entry name" value="SRCR"/>
    <property type="match status" value="7"/>
</dbReference>
<gene>
    <name evidence="10" type="ORF">FSCOSCO3_A025417</name>
</gene>
<proteinExistence type="predicted"/>
<feature type="signal peptide" evidence="8">
    <location>
        <begin position="1"/>
        <end position="18"/>
    </location>
</feature>
<dbReference type="GO" id="GO:0005886">
    <property type="term" value="C:plasma membrane"/>
    <property type="evidence" value="ECO:0007669"/>
    <property type="project" value="TreeGrafter"/>
</dbReference>
<keyword evidence="4" id="KW-0677">Repeat</keyword>
<feature type="domain" description="SRCR" evidence="9">
    <location>
        <begin position="396"/>
        <end position="473"/>
    </location>
</feature>
<evidence type="ECO:0000313" key="11">
    <source>
        <dbReference type="Proteomes" id="UP001314229"/>
    </source>
</evidence>
<evidence type="ECO:0000256" key="3">
    <source>
        <dbReference type="ARBA" id="ARBA00022729"/>
    </source>
</evidence>
<dbReference type="InterPro" id="IPR013783">
    <property type="entry name" value="Ig-like_fold"/>
</dbReference>
<dbReference type="FunFam" id="3.10.250.10:FF:000004">
    <property type="entry name" value="Scavenger receptor cysteine-rich type 1 protein M130"/>
    <property type="match status" value="2"/>
</dbReference>
<dbReference type="InterPro" id="IPR036179">
    <property type="entry name" value="Ig-like_dom_sf"/>
</dbReference>
<comment type="subcellular location">
    <subcellularLocation>
        <location evidence="1">Secreted</location>
    </subcellularLocation>
</comment>
<dbReference type="SUPFAM" id="SSF56487">
    <property type="entry name" value="SRCR-like"/>
    <property type="match status" value="7"/>
</dbReference>
<evidence type="ECO:0000256" key="2">
    <source>
        <dbReference type="ARBA" id="ARBA00022525"/>
    </source>
</evidence>
<name>A0AAV1Q9B3_SCOSC</name>
<accession>A0AAV1Q9B3</accession>
<dbReference type="GO" id="GO:0031638">
    <property type="term" value="P:zymogen activation"/>
    <property type="evidence" value="ECO:0007669"/>
    <property type="project" value="TreeGrafter"/>
</dbReference>
<sequence>MELRVLVVFLSLWSSGLCAEDELVSTVTDDVRLVGRASSCAGRLEKKRRGEWEPVDDHDWNLTAADAVCRQLDCGSVVSIRRTEDSRSTSMACFLFPDSVRLVNGTNLCSGRLEVKSNQSWSSVCEADFDLQDSEVICRELGCGGSSVIQATLYEAPVLTKEFHCGGHESTLQDCGSSDKDICSSGKAVQLTCSEPADVRLVGGASQCTGTLEMKQWGEWKPVAEKDWSLRSARDVCGQLDCGSVISTRRREETPLRHMWQLKSDCDESSLTKCLSRPAYSSYILEITCSDSIRLLNGTNLCSGRLEVKSNQSWSSMCEEDFDLQDAKVVCIELGCGELSVFRGELYGEVETGGMNMFNCEGHESALLDCGRSGSTRNACSSGKAVVLACSDLNDVRLVGGASDCAGRLEMKHQGEWKAVISDSWSLKETAMICRWLDCGSPVSAVKRWDSSERPAWYIKQSCVQSTSTVRECVTTRDDTNYDILEITCLESVRLVDQSGSCSGRLEVKSNLSWSSVCEDDFDLQDAEVVCRELGCGAPSVLQGGLYGEVEAAVWTEEFQCEGNESALLDCEGSGSVRETCSPNKTVGLTCSDPEDTRLVGEPSRCAGFLEMKNQGEWRPVADLDSAWDQKSAAAVCAQLVCGSAVSTSISFDDFPYRLVWWIESPCVQSASALQECLREIGIDECHTGLKVICSDLLAQPVISLSPSTDGVSEAKQQGSQLLLGSNFTIRCSVKPQYEGGTFQLVFNTSATVQNYTLPAVNHSAHFLFSAADHAHRGEYRCVYDVYVFSQNFSSESRPLYLYVA</sequence>
<evidence type="ECO:0000256" key="7">
    <source>
        <dbReference type="PROSITE-ProRule" id="PRU00196"/>
    </source>
</evidence>
<feature type="domain" description="SRCR" evidence="9">
    <location>
        <begin position="493"/>
        <end position="592"/>
    </location>
</feature>
<dbReference type="Proteomes" id="UP001314229">
    <property type="component" value="Unassembled WGS sequence"/>
</dbReference>
<organism evidence="10 11">
    <name type="scientific">Scomber scombrus</name>
    <name type="common">Atlantic mackerel</name>
    <name type="synonym">Scomber vernalis</name>
    <dbReference type="NCBI Taxonomy" id="13677"/>
    <lineage>
        <taxon>Eukaryota</taxon>
        <taxon>Metazoa</taxon>
        <taxon>Chordata</taxon>
        <taxon>Craniata</taxon>
        <taxon>Vertebrata</taxon>
        <taxon>Euteleostomi</taxon>
        <taxon>Actinopterygii</taxon>
        <taxon>Neopterygii</taxon>
        <taxon>Teleostei</taxon>
        <taxon>Neoteleostei</taxon>
        <taxon>Acanthomorphata</taxon>
        <taxon>Pelagiaria</taxon>
        <taxon>Scombriformes</taxon>
        <taxon>Scombridae</taxon>
        <taxon>Scomber</taxon>
    </lineage>
</organism>
<reference evidence="10 11" key="1">
    <citation type="submission" date="2024-01" db="EMBL/GenBank/DDBJ databases">
        <authorList>
            <person name="Alioto T."/>
            <person name="Alioto T."/>
            <person name="Gomez Garrido J."/>
        </authorList>
    </citation>
    <scope>NUCLEOTIDE SEQUENCE [LARGE SCALE GENOMIC DNA]</scope>
</reference>
<feature type="domain" description="SRCR" evidence="9">
    <location>
        <begin position="31"/>
        <end position="79"/>
    </location>
</feature>
<evidence type="ECO:0000259" key="9">
    <source>
        <dbReference type="PROSITE" id="PS50287"/>
    </source>
</evidence>
<evidence type="ECO:0000256" key="5">
    <source>
        <dbReference type="ARBA" id="ARBA00023157"/>
    </source>
</evidence>
<dbReference type="PROSITE" id="PS50287">
    <property type="entry name" value="SRCR_2"/>
    <property type="match status" value="7"/>
</dbReference>
<dbReference type="GO" id="GO:0005615">
    <property type="term" value="C:extracellular space"/>
    <property type="evidence" value="ECO:0007669"/>
    <property type="project" value="TreeGrafter"/>
</dbReference>
<feature type="domain" description="SRCR" evidence="9">
    <location>
        <begin position="100"/>
        <end position="194"/>
    </location>
</feature>
<evidence type="ECO:0000256" key="8">
    <source>
        <dbReference type="SAM" id="SignalP"/>
    </source>
</evidence>
<feature type="chain" id="PRO_5043471949" evidence="8">
    <location>
        <begin position="19"/>
        <end position="805"/>
    </location>
</feature>
<evidence type="ECO:0000256" key="4">
    <source>
        <dbReference type="ARBA" id="ARBA00022737"/>
    </source>
</evidence>